<dbReference type="PROSITE" id="PS50112">
    <property type="entry name" value="PAS"/>
    <property type="match status" value="1"/>
</dbReference>
<keyword evidence="8" id="KW-0902">Two-component regulatory system</keyword>
<dbReference type="PANTHER" id="PTHR43065">
    <property type="entry name" value="SENSOR HISTIDINE KINASE"/>
    <property type="match status" value="1"/>
</dbReference>
<evidence type="ECO:0000259" key="10">
    <source>
        <dbReference type="PROSITE" id="PS50109"/>
    </source>
</evidence>
<dbReference type="Pfam" id="PF00989">
    <property type="entry name" value="PAS"/>
    <property type="match status" value="1"/>
</dbReference>
<keyword evidence="4" id="KW-0808">Transferase</keyword>
<feature type="transmembrane region" description="Helical" evidence="9">
    <location>
        <begin position="128"/>
        <end position="147"/>
    </location>
</feature>
<keyword evidence="9" id="KW-1133">Transmembrane helix</keyword>
<dbReference type="SMART" id="SM00388">
    <property type="entry name" value="HisKA"/>
    <property type="match status" value="1"/>
</dbReference>
<sequence>MSTTQNSHQDETLKRLGAPYTGYRLFLALGLLAILLVSLNDLLIGGRHPQAYLALSITYVLICAVNFLTFRYKPIHLQRQLFIYLIIDFIHLSCILYLSTGPNIAIVLLFMMLVLAAVMLLPANLAMIITLLSVIAVVYQQFFYSIFGPDNVAFIGTSSLITLVFIGTYGIARIGISRLNFAESVATTQRSAIFQLQQINQNIIEQLDTGFMVLDQQGIIISINLSAERLLQLSTEMLLRTKDLKHIDQELFDELRAQKSRAFKGSFTYKTENGELLNIHYRPIVTHQQTQQLTLFTIESMDKINQQVQRLKLASLGQLSASIAHEIRNPLSAISQANELLEEDLDEDLKSLTAMIDKQCKRINRTIEDTLNMSRQNQTVPEQIELYPWLRSFIREDLMDVQKHLRLTIEDKTQLHFDPHQLRLVLINLIRNAVRHGHQHVPNSRIDIKAYHVGDATFIDIIDQGAGVNNAQLQNLFEPFHSTSVNGTGLGLYLSKTFCEANHAHLNYVPQTQGACFRIECARMED</sequence>
<dbReference type="RefSeq" id="WP_092616418.1">
    <property type="nucleotide sequence ID" value="NZ_FMYK01000002.1"/>
</dbReference>
<keyword evidence="6 12" id="KW-0418">Kinase</keyword>
<dbReference type="EC" id="2.7.13.3" evidence="2"/>
<dbReference type="PROSITE" id="PS50109">
    <property type="entry name" value="HIS_KIN"/>
    <property type="match status" value="1"/>
</dbReference>
<dbReference type="Proteomes" id="UP000242317">
    <property type="component" value="Unassembled WGS sequence"/>
</dbReference>
<proteinExistence type="predicted"/>
<dbReference type="SMART" id="SM00387">
    <property type="entry name" value="HATPase_c"/>
    <property type="match status" value="1"/>
</dbReference>
<evidence type="ECO:0000256" key="7">
    <source>
        <dbReference type="ARBA" id="ARBA00022840"/>
    </source>
</evidence>
<evidence type="ECO:0000313" key="12">
    <source>
        <dbReference type="EMBL" id="SDB92344.1"/>
    </source>
</evidence>
<dbReference type="InterPro" id="IPR036890">
    <property type="entry name" value="HATPase_C_sf"/>
</dbReference>
<keyword evidence="9" id="KW-0812">Transmembrane</keyword>
<evidence type="ECO:0000256" key="6">
    <source>
        <dbReference type="ARBA" id="ARBA00022777"/>
    </source>
</evidence>
<dbReference type="InterPro" id="IPR004358">
    <property type="entry name" value="Sig_transdc_His_kin-like_C"/>
</dbReference>
<dbReference type="InterPro" id="IPR036097">
    <property type="entry name" value="HisK_dim/P_sf"/>
</dbReference>
<evidence type="ECO:0000313" key="13">
    <source>
        <dbReference type="Proteomes" id="UP000242317"/>
    </source>
</evidence>
<dbReference type="Gene3D" id="3.30.565.10">
    <property type="entry name" value="Histidine kinase-like ATPase, C-terminal domain"/>
    <property type="match status" value="1"/>
</dbReference>
<comment type="catalytic activity">
    <reaction evidence="1">
        <text>ATP + protein L-histidine = ADP + protein N-phospho-L-histidine.</text>
        <dbReference type="EC" id="2.7.13.3"/>
    </reaction>
</comment>
<dbReference type="InterPro" id="IPR003661">
    <property type="entry name" value="HisK_dim/P_dom"/>
</dbReference>
<protein>
    <recommendedName>
        <fullName evidence="2">histidine kinase</fullName>
        <ecNumber evidence="2">2.7.13.3</ecNumber>
    </recommendedName>
</protein>
<evidence type="ECO:0000256" key="9">
    <source>
        <dbReference type="SAM" id="Phobius"/>
    </source>
</evidence>
<evidence type="ECO:0000256" key="5">
    <source>
        <dbReference type="ARBA" id="ARBA00022741"/>
    </source>
</evidence>
<dbReference type="CDD" id="cd00082">
    <property type="entry name" value="HisKA"/>
    <property type="match status" value="1"/>
</dbReference>
<evidence type="ECO:0000259" key="11">
    <source>
        <dbReference type="PROSITE" id="PS50112"/>
    </source>
</evidence>
<evidence type="ECO:0000256" key="4">
    <source>
        <dbReference type="ARBA" id="ARBA00022679"/>
    </source>
</evidence>
<gene>
    <name evidence="12" type="ORF">SAMN05421749_102128</name>
</gene>
<evidence type="ECO:0000256" key="3">
    <source>
        <dbReference type="ARBA" id="ARBA00022553"/>
    </source>
</evidence>
<dbReference type="Pfam" id="PF00512">
    <property type="entry name" value="HisKA"/>
    <property type="match status" value="1"/>
</dbReference>
<keyword evidence="9" id="KW-0472">Membrane</keyword>
<dbReference type="InterPro" id="IPR005467">
    <property type="entry name" value="His_kinase_dom"/>
</dbReference>
<organism evidence="12 13">
    <name type="scientific">Acinetobacter marinus</name>
    <dbReference type="NCBI Taxonomy" id="281375"/>
    <lineage>
        <taxon>Bacteria</taxon>
        <taxon>Pseudomonadati</taxon>
        <taxon>Pseudomonadota</taxon>
        <taxon>Gammaproteobacteria</taxon>
        <taxon>Moraxellales</taxon>
        <taxon>Moraxellaceae</taxon>
        <taxon>Acinetobacter</taxon>
    </lineage>
</organism>
<keyword evidence="7" id="KW-0067">ATP-binding</keyword>
<dbReference type="GO" id="GO:0006355">
    <property type="term" value="P:regulation of DNA-templated transcription"/>
    <property type="evidence" value="ECO:0007669"/>
    <property type="project" value="InterPro"/>
</dbReference>
<keyword evidence="5" id="KW-0547">Nucleotide-binding</keyword>
<dbReference type="Gene3D" id="3.30.450.20">
    <property type="entry name" value="PAS domain"/>
    <property type="match status" value="1"/>
</dbReference>
<dbReference type="PANTHER" id="PTHR43065:SF52">
    <property type="entry name" value="SENSOR PROTEIN KINASE PILS"/>
    <property type="match status" value="1"/>
</dbReference>
<dbReference type="AlphaFoldDB" id="A0A1G6HDX1"/>
<evidence type="ECO:0000256" key="8">
    <source>
        <dbReference type="ARBA" id="ARBA00023012"/>
    </source>
</evidence>
<feature type="transmembrane region" description="Helical" evidence="9">
    <location>
        <begin position="51"/>
        <end position="69"/>
    </location>
</feature>
<reference evidence="13" key="1">
    <citation type="submission" date="2016-09" db="EMBL/GenBank/DDBJ databases">
        <authorList>
            <person name="Varghese N."/>
            <person name="Submissions S."/>
        </authorList>
    </citation>
    <scope>NUCLEOTIDE SEQUENCE [LARGE SCALE GENOMIC DNA]</scope>
    <source>
        <strain evidence="13">ANC 3699</strain>
    </source>
</reference>
<feature type="domain" description="PAS" evidence="11">
    <location>
        <begin position="196"/>
        <end position="266"/>
    </location>
</feature>
<dbReference type="SMART" id="SM00091">
    <property type="entry name" value="PAS"/>
    <property type="match status" value="1"/>
</dbReference>
<dbReference type="InterPro" id="IPR000014">
    <property type="entry name" value="PAS"/>
</dbReference>
<keyword evidence="3" id="KW-0597">Phosphoprotein</keyword>
<feature type="transmembrane region" description="Helical" evidence="9">
    <location>
        <begin position="21"/>
        <end position="39"/>
    </location>
</feature>
<dbReference type="SUPFAM" id="SSF55785">
    <property type="entry name" value="PYP-like sensor domain (PAS domain)"/>
    <property type="match status" value="1"/>
</dbReference>
<dbReference type="GO" id="GO:0000155">
    <property type="term" value="F:phosphorelay sensor kinase activity"/>
    <property type="evidence" value="ECO:0007669"/>
    <property type="project" value="InterPro"/>
</dbReference>
<dbReference type="PRINTS" id="PR00344">
    <property type="entry name" value="BCTRLSENSOR"/>
</dbReference>
<name>A0A1G6HDX1_9GAMM</name>
<keyword evidence="13" id="KW-1185">Reference proteome</keyword>
<evidence type="ECO:0000256" key="2">
    <source>
        <dbReference type="ARBA" id="ARBA00012438"/>
    </source>
</evidence>
<feature type="domain" description="Histidine kinase" evidence="10">
    <location>
        <begin position="322"/>
        <end position="525"/>
    </location>
</feature>
<dbReference type="InterPro" id="IPR003594">
    <property type="entry name" value="HATPase_dom"/>
</dbReference>
<feature type="transmembrane region" description="Helical" evidence="9">
    <location>
        <begin position="81"/>
        <end position="98"/>
    </location>
</feature>
<dbReference type="InterPro" id="IPR035965">
    <property type="entry name" value="PAS-like_dom_sf"/>
</dbReference>
<dbReference type="Pfam" id="PF02518">
    <property type="entry name" value="HATPase_c"/>
    <property type="match status" value="1"/>
</dbReference>
<dbReference type="EMBL" id="FMYK01000002">
    <property type="protein sequence ID" value="SDB92344.1"/>
    <property type="molecule type" value="Genomic_DNA"/>
</dbReference>
<evidence type="ECO:0000256" key="1">
    <source>
        <dbReference type="ARBA" id="ARBA00000085"/>
    </source>
</evidence>
<dbReference type="CDD" id="cd00130">
    <property type="entry name" value="PAS"/>
    <property type="match status" value="1"/>
</dbReference>
<dbReference type="Gene3D" id="1.10.287.130">
    <property type="match status" value="1"/>
</dbReference>
<accession>A0A1G6HDX1</accession>
<dbReference type="SUPFAM" id="SSF47384">
    <property type="entry name" value="Homodimeric domain of signal transducing histidine kinase"/>
    <property type="match status" value="1"/>
</dbReference>
<dbReference type="InterPro" id="IPR013767">
    <property type="entry name" value="PAS_fold"/>
</dbReference>
<dbReference type="OrthoDB" id="9815750at2"/>
<dbReference type="SUPFAM" id="SSF55874">
    <property type="entry name" value="ATPase domain of HSP90 chaperone/DNA topoisomerase II/histidine kinase"/>
    <property type="match status" value="1"/>
</dbReference>
<feature type="transmembrane region" description="Helical" evidence="9">
    <location>
        <begin position="153"/>
        <end position="172"/>
    </location>
</feature>
<dbReference type="GO" id="GO:0005524">
    <property type="term" value="F:ATP binding"/>
    <property type="evidence" value="ECO:0007669"/>
    <property type="project" value="UniProtKB-KW"/>
</dbReference>